<evidence type="ECO:0000313" key="3">
    <source>
        <dbReference type="EMBL" id="UYM07890.1"/>
    </source>
</evidence>
<dbReference type="Pfam" id="PF00905">
    <property type="entry name" value="Transpeptidase"/>
    <property type="match status" value="1"/>
</dbReference>
<protein>
    <recommendedName>
        <fullName evidence="2">Penicillin-binding protein transpeptidase domain-containing protein</fullName>
    </recommendedName>
</protein>
<dbReference type="InterPro" id="IPR001460">
    <property type="entry name" value="PCN-bd_Tpept"/>
</dbReference>
<feature type="domain" description="Penicillin-binding protein transpeptidase" evidence="2">
    <location>
        <begin position="1"/>
        <end position="345"/>
    </location>
</feature>
<evidence type="ECO:0000313" key="4">
    <source>
        <dbReference type="Proteomes" id="UP001164390"/>
    </source>
</evidence>
<dbReference type="EMBL" id="CP094970">
    <property type="protein sequence ID" value="UYM07890.1"/>
    <property type="molecule type" value="Genomic_DNA"/>
</dbReference>
<organism evidence="3 4">
    <name type="scientific">Solicola gregarius</name>
    <dbReference type="NCBI Taxonomy" id="2908642"/>
    <lineage>
        <taxon>Bacteria</taxon>
        <taxon>Bacillati</taxon>
        <taxon>Actinomycetota</taxon>
        <taxon>Actinomycetes</taxon>
        <taxon>Propionibacteriales</taxon>
        <taxon>Nocardioidaceae</taxon>
        <taxon>Solicola</taxon>
    </lineage>
</organism>
<dbReference type="Gene3D" id="3.40.710.10">
    <property type="entry name" value="DD-peptidase/beta-lactamase superfamily"/>
    <property type="match status" value="1"/>
</dbReference>
<dbReference type="RefSeq" id="WP_271636851.1">
    <property type="nucleotide sequence ID" value="NZ_CP094970.1"/>
</dbReference>
<dbReference type="GO" id="GO:0005886">
    <property type="term" value="C:plasma membrane"/>
    <property type="evidence" value="ECO:0007669"/>
    <property type="project" value="TreeGrafter"/>
</dbReference>
<evidence type="ECO:0000256" key="1">
    <source>
        <dbReference type="SAM" id="MobiDB-lite"/>
    </source>
</evidence>
<keyword evidence="4" id="KW-1185">Reference proteome</keyword>
<dbReference type="InterPro" id="IPR012338">
    <property type="entry name" value="Beta-lactam/transpept-like"/>
</dbReference>
<dbReference type="PANTHER" id="PTHR30627:SF2">
    <property type="entry name" value="PEPTIDOGLYCAN D,D-TRANSPEPTIDASE MRDA"/>
    <property type="match status" value="1"/>
</dbReference>
<proteinExistence type="predicted"/>
<accession>A0AA46YMA9</accession>
<name>A0AA46YMA9_9ACTN</name>
<dbReference type="GO" id="GO:0008658">
    <property type="term" value="F:penicillin binding"/>
    <property type="evidence" value="ECO:0007669"/>
    <property type="project" value="InterPro"/>
</dbReference>
<dbReference type="PANTHER" id="PTHR30627">
    <property type="entry name" value="PEPTIDOGLYCAN D,D-TRANSPEPTIDASE"/>
    <property type="match status" value="1"/>
</dbReference>
<dbReference type="SUPFAM" id="SSF56601">
    <property type="entry name" value="beta-lactamase/transpeptidase-like"/>
    <property type="match status" value="1"/>
</dbReference>
<gene>
    <name evidence="3" type="ORF">L0C25_17480</name>
</gene>
<sequence length="392" mass="42652">MASYPTYDPSVWVDGIGDDQLDHLYSKKAGEPLLSRPTQAQLSPGSTWKPFMTAGALTHGFSTDTRLNCSNSFQVGNQNFENYESEAYGMIGFDKALQVSCNTFFYRVGYELWLRAGGESKGADADAVLADMARKFGIGKETGIDLPGEADGRVADPAWKQAYYEEMKGYYCKRDKRLSKTDPNSFQALYAHEFCLEGNQYRAGDAVNFVIGQGDTILTPIQLTVAYSTLANGGTVWKPRVGKAVVDPSGRLVRKIKPEKVRDVPVSAANLRYIDRALQGTARVGTYAWKLEGFPLDKVHIRAKTGTAEVHGRQTTGWLATYDKNYVVVSMIEQGGTGSGSSGDAVRHVWEALYGVKGAKVDGDDAAIPGTSAPTKLPEFQPDGTIVAPRGQ</sequence>
<dbReference type="GO" id="GO:0071555">
    <property type="term" value="P:cell wall organization"/>
    <property type="evidence" value="ECO:0007669"/>
    <property type="project" value="TreeGrafter"/>
</dbReference>
<dbReference type="Proteomes" id="UP001164390">
    <property type="component" value="Chromosome"/>
</dbReference>
<reference evidence="3" key="1">
    <citation type="submission" date="2022-01" db="EMBL/GenBank/DDBJ databases">
        <title>Nocardioidaceae gen. sp. A5X3R13.</title>
        <authorList>
            <person name="Lopez Marin M.A."/>
            <person name="Uhlik O."/>
        </authorList>
    </citation>
    <scope>NUCLEOTIDE SEQUENCE</scope>
    <source>
        <strain evidence="3">A5X3R13</strain>
    </source>
</reference>
<dbReference type="KEGG" id="sgrg:L0C25_17480"/>
<dbReference type="InterPro" id="IPR050515">
    <property type="entry name" value="Beta-lactam/transpept"/>
</dbReference>
<evidence type="ECO:0000259" key="2">
    <source>
        <dbReference type="Pfam" id="PF00905"/>
    </source>
</evidence>
<feature type="region of interest" description="Disordered" evidence="1">
    <location>
        <begin position="369"/>
        <end position="392"/>
    </location>
</feature>
<dbReference type="AlphaFoldDB" id="A0AA46YMA9"/>
<dbReference type="GO" id="GO:0071972">
    <property type="term" value="F:peptidoglycan L,D-transpeptidase activity"/>
    <property type="evidence" value="ECO:0007669"/>
    <property type="project" value="TreeGrafter"/>
</dbReference>